<dbReference type="OrthoDB" id="9773233at2"/>
<proteinExistence type="predicted"/>
<keyword evidence="2" id="KW-0285">Flavoprotein</keyword>
<dbReference type="InterPro" id="IPR036188">
    <property type="entry name" value="FAD/NAD-bd_sf"/>
</dbReference>
<dbReference type="SUPFAM" id="SSF51905">
    <property type="entry name" value="FAD/NAD(P)-binding domain"/>
    <property type="match status" value="1"/>
</dbReference>
<evidence type="ECO:0000313" key="6">
    <source>
        <dbReference type="EMBL" id="PXA04608.1"/>
    </source>
</evidence>
<dbReference type="InterPro" id="IPR055178">
    <property type="entry name" value="RsdA/BaiN/AoA(So)-like_dom"/>
</dbReference>
<feature type="domain" description="RsdA/BaiN/AoA(So)-like Rossmann fold-like" evidence="4">
    <location>
        <begin position="8"/>
        <end position="422"/>
    </location>
</feature>
<protein>
    <submittedName>
        <fullName evidence="6">Aminoacetone oxidase family FAD-binding enzyme</fullName>
    </submittedName>
</protein>
<gene>
    <name evidence="6" type="ORF">DDZ13_05395</name>
</gene>
<dbReference type="Proteomes" id="UP000247099">
    <property type="component" value="Unassembled WGS sequence"/>
</dbReference>
<evidence type="ECO:0000256" key="1">
    <source>
        <dbReference type="ARBA" id="ARBA00001974"/>
    </source>
</evidence>
<dbReference type="InParanoid" id="A0A317ZKZ0"/>
<dbReference type="Pfam" id="PF03486">
    <property type="entry name" value="HI0933_like"/>
    <property type="match status" value="1"/>
</dbReference>
<dbReference type="NCBIfam" id="TIGR00275">
    <property type="entry name" value="aminoacetone oxidase family FAD-binding enzyme"/>
    <property type="match status" value="1"/>
</dbReference>
<comment type="caution">
    <text evidence="6">The sequence shown here is derived from an EMBL/GenBank/DDBJ whole genome shotgun (WGS) entry which is preliminary data.</text>
</comment>
<evidence type="ECO:0000256" key="2">
    <source>
        <dbReference type="ARBA" id="ARBA00022630"/>
    </source>
</evidence>
<feature type="domain" description="RsdA/BaiN/AoA(So)-like insert" evidence="5">
    <location>
        <begin position="194"/>
        <end position="344"/>
    </location>
</feature>
<dbReference type="InterPro" id="IPR023166">
    <property type="entry name" value="BaiN-like_dom_sf"/>
</dbReference>
<organism evidence="6 7">
    <name type="scientific">Coraliomargarita sinensis</name>
    <dbReference type="NCBI Taxonomy" id="2174842"/>
    <lineage>
        <taxon>Bacteria</taxon>
        <taxon>Pseudomonadati</taxon>
        <taxon>Verrucomicrobiota</taxon>
        <taxon>Opitutia</taxon>
        <taxon>Puniceicoccales</taxon>
        <taxon>Coraliomargaritaceae</taxon>
        <taxon>Coraliomargarita</taxon>
    </lineage>
</organism>
<evidence type="ECO:0000313" key="7">
    <source>
        <dbReference type="Proteomes" id="UP000247099"/>
    </source>
</evidence>
<evidence type="ECO:0000259" key="5">
    <source>
        <dbReference type="Pfam" id="PF22780"/>
    </source>
</evidence>
<keyword evidence="3" id="KW-0274">FAD</keyword>
<comment type="cofactor">
    <cofactor evidence="1">
        <name>FAD</name>
        <dbReference type="ChEBI" id="CHEBI:57692"/>
    </cofactor>
</comment>
<sequence>MTGQTKKSIAVIGGGAAGYFAALTAAELDPSAEVTIYEASRRTLTKVQISGGGRCNVTHSCFAPKQLTRHYPRGSRELLGAFHRWQPRDTIDWFADRGVSLKTEADGRMFPVTDDSKTIIQCFEQQANRLGIRLEKNLGLQGMAVEPDGRMTLEFSDGSFRHADKVCLATGSLKGSKLSRSLESLGHHIEPLAPSLFAFNLADKRTHGLAGLSVQNASVKTARKGSDQKGPVLMTHRGLSGPAILKLSAWEARELQAQNYHFQIWINWLGDTSENQVRERFSQLRKGKTQVKSKVFEALPRRFWERLVETCGVGEEQKWAQLPKDKESALVGELIQGCYSVQGKTTNKENVNISLVRSNGLPKVVPSEFVTCGGICRKEIDWRTMESKIVPGLHFAGECIDYDGITGGFNFQGAWTTGRIAGLAITE</sequence>
<dbReference type="PANTHER" id="PTHR42887">
    <property type="entry name" value="OS12G0638800 PROTEIN"/>
    <property type="match status" value="1"/>
</dbReference>
<dbReference type="AlphaFoldDB" id="A0A317ZKZ0"/>
<dbReference type="Gene3D" id="2.40.30.10">
    <property type="entry name" value="Translation factors"/>
    <property type="match status" value="1"/>
</dbReference>
<evidence type="ECO:0000256" key="3">
    <source>
        <dbReference type="ARBA" id="ARBA00022827"/>
    </source>
</evidence>
<dbReference type="Gene3D" id="1.10.8.260">
    <property type="entry name" value="HI0933 insert domain-like"/>
    <property type="match status" value="1"/>
</dbReference>
<keyword evidence="7" id="KW-1185">Reference proteome</keyword>
<name>A0A317ZKZ0_9BACT</name>
<dbReference type="RefSeq" id="WP_110130413.1">
    <property type="nucleotide sequence ID" value="NZ_QHJQ01000003.1"/>
</dbReference>
<dbReference type="Pfam" id="PF22780">
    <property type="entry name" value="HI0933_like_1st"/>
    <property type="match status" value="1"/>
</dbReference>
<dbReference type="InterPro" id="IPR004792">
    <property type="entry name" value="BaiN-like"/>
</dbReference>
<dbReference type="InterPro" id="IPR057661">
    <property type="entry name" value="RsdA/BaiN/AoA(So)_Rossmann"/>
</dbReference>
<dbReference type="FunCoup" id="A0A317ZKZ0">
    <property type="interactions" value="354"/>
</dbReference>
<evidence type="ECO:0000259" key="4">
    <source>
        <dbReference type="Pfam" id="PF03486"/>
    </source>
</evidence>
<reference evidence="6 7" key="1">
    <citation type="submission" date="2018-05" db="EMBL/GenBank/DDBJ databases">
        <title>Coraliomargarita sinensis sp. nov., isolated from a marine solar saltern.</title>
        <authorList>
            <person name="Zhou L.Y."/>
        </authorList>
    </citation>
    <scope>NUCLEOTIDE SEQUENCE [LARGE SCALE GENOMIC DNA]</scope>
    <source>
        <strain evidence="6 7">WN38</strain>
    </source>
</reference>
<accession>A0A317ZKZ0</accession>
<dbReference type="PRINTS" id="PR00411">
    <property type="entry name" value="PNDRDTASEI"/>
</dbReference>
<dbReference type="EMBL" id="QHJQ01000003">
    <property type="protein sequence ID" value="PXA04608.1"/>
    <property type="molecule type" value="Genomic_DNA"/>
</dbReference>
<dbReference type="PANTHER" id="PTHR42887:SF2">
    <property type="entry name" value="OS12G0638800 PROTEIN"/>
    <property type="match status" value="1"/>
</dbReference>
<dbReference type="SUPFAM" id="SSF160996">
    <property type="entry name" value="HI0933 insert domain-like"/>
    <property type="match status" value="1"/>
</dbReference>
<dbReference type="Gene3D" id="3.50.50.60">
    <property type="entry name" value="FAD/NAD(P)-binding domain"/>
    <property type="match status" value="1"/>
</dbReference>